<dbReference type="InterPro" id="IPR015422">
    <property type="entry name" value="PyrdxlP-dep_Trfase_small"/>
</dbReference>
<organism evidence="8 9">
    <name type="scientific">Flagellimonas pacifica</name>
    <dbReference type="NCBI Taxonomy" id="1247520"/>
    <lineage>
        <taxon>Bacteria</taxon>
        <taxon>Pseudomonadati</taxon>
        <taxon>Bacteroidota</taxon>
        <taxon>Flavobacteriia</taxon>
        <taxon>Flavobacteriales</taxon>
        <taxon>Flavobacteriaceae</taxon>
        <taxon>Flagellimonas</taxon>
    </lineage>
</organism>
<dbReference type="InterPro" id="IPR015421">
    <property type="entry name" value="PyrdxlP-dep_Trfase_major"/>
</dbReference>
<keyword evidence="4" id="KW-0808">Transferase</keyword>
<dbReference type="AlphaFoldDB" id="A0A285MC19"/>
<comment type="pathway">
    <text evidence="2">Lipid metabolism.</text>
</comment>
<sequence>MAKLPKKLEQKLEKRRLEDALRILPEQQSLIDFSSNDYLGLAGTFELSKLTDELLDLSQLYKNGSTGSRLLSGNHTLYGDLEEFLAHYHDSESALIFNSGYDANIGFFSSVPQRGDIIFYDELIHASIRDGIKMGNAKSYRFAHNDLNDLRQKVEMSLRVQSRSMETEIYIITESVFSMDGDSPDLEALVKFCSENDYNLIVDEAHAVGIFGEGKGLICQLGLEKEVFARVVTFGKALGSHGAVILCNSELKAYLVNFARSLIYTTALSPHSIASVLIAYSFMMKEGEVQRKKLYSNIHCFKKQISLLKYGSMFVKSDSAICCLIVPGNQKVKQLSKRLREEGFDVKPILSPTVKAGEERLRFCLHSYNTKEEIESLFQIIRAQI</sequence>
<evidence type="ECO:0000256" key="1">
    <source>
        <dbReference type="ARBA" id="ARBA00001933"/>
    </source>
</evidence>
<feature type="domain" description="Aminotransferase class I/classII large" evidence="7">
    <location>
        <begin position="30"/>
        <end position="379"/>
    </location>
</feature>
<name>A0A285MC19_9FLAO</name>
<evidence type="ECO:0000256" key="3">
    <source>
        <dbReference type="ARBA" id="ARBA00010008"/>
    </source>
</evidence>
<dbReference type="Pfam" id="PF00155">
    <property type="entry name" value="Aminotran_1_2"/>
    <property type="match status" value="1"/>
</dbReference>
<keyword evidence="9" id="KW-1185">Reference proteome</keyword>
<dbReference type="InterPro" id="IPR050087">
    <property type="entry name" value="AON_synthase_class-II"/>
</dbReference>
<dbReference type="EMBL" id="OBEH01000001">
    <property type="protein sequence ID" value="SNY94700.1"/>
    <property type="molecule type" value="Genomic_DNA"/>
</dbReference>
<dbReference type="Gene3D" id="3.90.1150.10">
    <property type="entry name" value="Aspartate Aminotransferase, domain 1"/>
    <property type="match status" value="1"/>
</dbReference>
<gene>
    <name evidence="8" type="ORF">SAMN06265377_0360</name>
</gene>
<dbReference type="GO" id="GO:0009102">
    <property type="term" value="P:biotin biosynthetic process"/>
    <property type="evidence" value="ECO:0007669"/>
    <property type="project" value="TreeGrafter"/>
</dbReference>
<evidence type="ECO:0000256" key="5">
    <source>
        <dbReference type="ARBA" id="ARBA00022898"/>
    </source>
</evidence>
<evidence type="ECO:0000256" key="2">
    <source>
        <dbReference type="ARBA" id="ARBA00005189"/>
    </source>
</evidence>
<dbReference type="PROSITE" id="PS00599">
    <property type="entry name" value="AA_TRANSFER_CLASS_2"/>
    <property type="match status" value="1"/>
</dbReference>
<evidence type="ECO:0000256" key="6">
    <source>
        <dbReference type="RuleBase" id="RU003693"/>
    </source>
</evidence>
<dbReference type="InterPro" id="IPR001917">
    <property type="entry name" value="Aminotrans_II_pyridoxalP_BS"/>
</dbReference>
<dbReference type="OrthoDB" id="9807157at2"/>
<dbReference type="PANTHER" id="PTHR13693:SF77">
    <property type="entry name" value="8-AMINO-7-OXONONANOATE SYNTHASE"/>
    <property type="match status" value="1"/>
</dbReference>
<evidence type="ECO:0000256" key="4">
    <source>
        <dbReference type="ARBA" id="ARBA00022679"/>
    </source>
</evidence>
<dbReference type="RefSeq" id="WP_097044035.1">
    <property type="nucleotide sequence ID" value="NZ_OBEH01000001.1"/>
</dbReference>
<evidence type="ECO:0000259" key="7">
    <source>
        <dbReference type="Pfam" id="PF00155"/>
    </source>
</evidence>
<keyword evidence="5 6" id="KW-0663">Pyridoxal phosphate</keyword>
<dbReference type="GO" id="GO:0016740">
    <property type="term" value="F:transferase activity"/>
    <property type="evidence" value="ECO:0007669"/>
    <property type="project" value="UniProtKB-KW"/>
</dbReference>
<evidence type="ECO:0000313" key="9">
    <source>
        <dbReference type="Proteomes" id="UP000219048"/>
    </source>
</evidence>
<reference evidence="9" key="1">
    <citation type="submission" date="2017-09" db="EMBL/GenBank/DDBJ databases">
        <authorList>
            <person name="Varghese N."/>
            <person name="Submissions S."/>
        </authorList>
    </citation>
    <scope>NUCLEOTIDE SEQUENCE [LARGE SCALE GENOMIC DNA]</scope>
    <source>
        <strain evidence="9">DSM 25885</strain>
    </source>
</reference>
<protein>
    <submittedName>
        <fullName evidence="8">8-amino-7-oxononanoate synthase</fullName>
    </submittedName>
</protein>
<dbReference type="SUPFAM" id="SSF53383">
    <property type="entry name" value="PLP-dependent transferases"/>
    <property type="match status" value="1"/>
</dbReference>
<comment type="cofactor">
    <cofactor evidence="1 6">
        <name>pyridoxal 5'-phosphate</name>
        <dbReference type="ChEBI" id="CHEBI:597326"/>
    </cofactor>
</comment>
<dbReference type="PANTHER" id="PTHR13693">
    <property type="entry name" value="CLASS II AMINOTRANSFERASE/8-AMINO-7-OXONONANOATE SYNTHASE"/>
    <property type="match status" value="1"/>
</dbReference>
<dbReference type="GO" id="GO:0030170">
    <property type="term" value="F:pyridoxal phosphate binding"/>
    <property type="evidence" value="ECO:0007669"/>
    <property type="project" value="InterPro"/>
</dbReference>
<dbReference type="Proteomes" id="UP000219048">
    <property type="component" value="Unassembled WGS sequence"/>
</dbReference>
<dbReference type="Gene3D" id="3.40.640.10">
    <property type="entry name" value="Type I PLP-dependent aspartate aminotransferase-like (Major domain)"/>
    <property type="match status" value="1"/>
</dbReference>
<accession>A0A285MC19</accession>
<comment type="similarity">
    <text evidence="3">Belongs to the class-II pyridoxal-phosphate-dependent aminotransferase family. BioF subfamily.</text>
</comment>
<proteinExistence type="inferred from homology"/>
<dbReference type="InterPro" id="IPR015424">
    <property type="entry name" value="PyrdxlP-dep_Trfase"/>
</dbReference>
<dbReference type="InterPro" id="IPR004839">
    <property type="entry name" value="Aminotransferase_I/II_large"/>
</dbReference>
<evidence type="ECO:0000313" key="8">
    <source>
        <dbReference type="EMBL" id="SNY94700.1"/>
    </source>
</evidence>